<evidence type="ECO:0000259" key="1">
    <source>
        <dbReference type="PROSITE" id="PS51782"/>
    </source>
</evidence>
<dbReference type="InterPro" id="IPR018392">
    <property type="entry name" value="LysM"/>
</dbReference>
<organism evidence="2 3">
    <name type="scientific">Ruminiclostridium hungatei</name>
    <name type="common">Clostridium hungatei</name>
    <dbReference type="NCBI Taxonomy" id="48256"/>
    <lineage>
        <taxon>Bacteria</taxon>
        <taxon>Bacillati</taxon>
        <taxon>Bacillota</taxon>
        <taxon>Clostridia</taxon>
        <taxon>Eubacteriales</taxon>
        <taxon>Oscillospiraceae</taxon>
        <taxon>Ruminiclostridium</taxon>
    </lineage>
</organism>
<dbReference type="STRING" id="48256.CLHUN_07300"/>
<dbReference type="PROSITE" id="PS51782">
    <property type="entry name" value="LYSM"/>
    <property type="match status" value="1"/>
</dbReference>
<dbReference type="AlphaFoldDB" id="A0A1V4SPK7"/>
<reference evidence="2 3" key="1">
    <citation type="submission" date="2017-03" db="EMBL/GenBank/DDBJ databases">
        <title>Genome sequence of Clostridium hungatei DSM 14427.</title>
        <authorList>
            <person name="Poehlein A."/>
            <person name="Daniel R."/>
        </authorList>
    </citation>
    <scope>NUCLEOTIDE SEQUENCE [LARGE SCALE GENOMIC DNA]</scope>
    <source>
        <strain evidence="2 3">DSM 14427</strain>
    </source>
</reference>
<dbReference type="InterPro" id="IPR036779">
    <property type="entry name" value="LysM_dom_sf"/>
</dbReference>
<dbReference type="InterPro" id="IPR024300">
    <property type="entry name" value="SipL_SPOCS_dom"/>
</dbReference>
<dbReference type="Pfam" id="PF01476">
    <property type="entry name" value="LysM"/>
    <property type="match status" value="1"/>
</dbReference>
<feature type="domain" description="LysM" evidence="1">
    <location>
        <begin position="473"/>
        <end position="517"/>
    </location>
</feature>
<dbReference type="OrthoDB" id="9779340at2"/>
<protein>
    <submittedName>
        <fullName evidence="2">Spore coat assembly protein ExsA</fullName>
    </submittedName>
</protein>
<evidence type="ECO:0000313" key="2">
    <source>
        <dbReference type="EMBL" id="OPX45792.1"/>
    </source>
</evidence>
<gene>
    <name evidence="2" type="primary">exsA</name>
    <name evidence="2" type="ORF">CLHUN_07300</name>
</gene>
<dbReference type="SMART" id="SM00257">
    <property type="entry name" value="LysM"/>
    <property type="match status" value="1"/>
</dbReference>
<accession>A0A1V4SPK7</accession>
<sequence>MSLELIKEAFRVNNLLGEDTIQTVVENDIIVPDTKPDIARVLLLDGDVFVTGCDTGTDRVVTSGCIVCKILYISDDETRSIKSIVSNIPFSYTLDIPGVRAGIRCRARSILEHMDYNLLNGRKINIKGIVSLNCKAYEDTEKDYSSGVAGVEDVQVLKDNVILNSYLGSNKVNYVIREDMELPASKPTISEVLRNDVKITGKDFKIAEGKVIVKGDISISTLYIADDEARSLQYLENEVAFTQFVELDEVDDETLVDVDYDLVDYKIDASEDSDGELRCIRAEVNLNIYAEGSSQKAIEVLADAYSPKSRLSLERNTIELDEIYSENRSQIIIRDIVNLSECTPEVSEIFNVLSRYNTSDVRIEEDRVVLEGSVQNNLLYLANNAEQPVFCCKKDIPFKHDIEIKGVGKEMKPNVSLEMEHNNYSMISSDQVEIRVVIGVNTKVETKKQIPVISKVNEGMLDEKKLQAMPSVVIYITQPGDNLWEIAKKYGTTVDTLMKTNNISERDVLMVGQQILVMRKAV</sequence>
<dbReference type="RefSeq" id="WP_080063185.1">
    <property type="nucleotide sequence ID" value="NZ_MZGX01000003.1"/>
</dbReference>
<dbReference type="Proteomes" id="UP000191554">
    <property type="component" value="Unassembled WGS sequence"/>
</dbReference>
<dbReference type="Pfam" id="PF12673">
    <property type="entry name" value="SipL"/>
    <property type="match status" value="3"/>
</dbReference>
<proteinExistence type="predicted"/>
<name>A0A1V4SPK7_RUMHU</name>
<dbReference type="Gene3D" id="3.10.350.10">
    <property type="entry name" value="LysM domain"/>
    <property type="match status" value="1"/>
</dbReference>
<comment type="caution">
    <text evidence="2">The sequence shown here is derived from an EMBL/GenBank/DDBJ whole genome shotgun (WGS) entry which is preliminary data.</text>
</comment>
<evidence type="ECO:0000313" key="3">
    <source>
        <dbReference type="Proteomes" id="UP000191554"/>
    </source>
</evidence>
<dbReference type="SUPFAM" id="SSF54106">
    <property type="entry name" value="LysM domain"/>
    <property type="match status" value="1"/>
</dbReference>
<keyword evidence="3" id="KW-1185">Reference proteome</keyword>
<dbReference type="CDD" id="cd00118">
    <property type="entry name" value="LysM"/>
    <property type="match status" value="1"/>
</dbReference>
<dbReference type="EMBL" id="MZGX01000003">
    <property type="protein sequence ID" value="OPX45792.1"/>
    <property type="molecule type" value="Genomic_DNA"/>
</dbReference>